<keyword evidence="2" id="KW-1185">Reference proteome</keyword>
<dbReference type="Pfam" id="PF12889">
    <property type="entry name" value="DUF3829"/>
    <property type="match status" value="1"/>
</dbReference>
<name>A0ABY9M0D7_9BURK</name>
<protein>
    <submittedName>
        <fullName evidence="1">DUF3829 domain-containing protein</fullName>
    </submittedName>
</protein>
<organism evidence="1 2">
    <name type="scientific">Achromobacter seleniivolatilans</name>
    <dbReference type="NCBI Taxonomy" id="3047478"/>
    <lineage>
        <taxon>Bacteria</taxon>
        <taxon>Pseudomonadati</taxon>
        <taxon>Pseudomonadota</taxon>
        <taxon>Betaproteobacteria</taxon>
        <taxon>Burkholderiales</taxon>
        <taxon>Alcaligenaceae</taxon>
        <taxon>Achromobacter</taxon>
    </lineage>
</organism>
<dbReference type="Proteomes" id="UP001234798">
    <property type="component" value="Chromosome"/>
</dbReference>
<dbReference type="EMBL" id="CP132976">
    <property type="protein sequence ID" value="WMD20452.1"/>
    <property type="molecule type" value="Genomic_DNA"/>
</dbReference>
<evidence type="ECO:0000313" key="1">
    <source>
        <dbReference type="EMBL" id="WMD20452.1"/>
    </source>
</evidence>
<dbReference type="InterPro" id="IPR024291">
    <property type="entry name" value="DUF3829"/>
</dbReference>
<dbReference type="RefSeq" id="WP_306943629.1">
    <property type="nucleotide sequence ID" value="NZ_CP132976.1"/>
</dbReference>
<sequence length="330" mass="35578">MSIPRILGASILIASALMLGACKEEPASAPPAKAEQSAAAQAEFIKFNLYLATARGIIPQFKTVLERYQTYVVPNLKGDRPLRSLSINSNQEIARTREALENAMQVDAVLPQVDASAQAFADALAALAPLNQELEAYAKSKAYVSDGGALVRQKNDAYEAALTLVVQQEAAFLNGVAKRDRFNTQAAFDNAEKDSTAYYRAGLVYYGKISIDEAQGVFDGTGLGARADAFAQAQEKMNEMARGYDKSTRRANPKGCPSVMNVINAYLNAGRTIEESSRSGRYGPAAVLSGGINPMLRDASQFRQSFNNLTNALDATQGRSAYDNQALRHC</sequence>
<evidence type="ECO:0000313" key="2">
    <source>
        <dbReference type="Proteomes" id="UP001234798"/>
    </source>
</evidence>
<proteinExistence type="predicted"/>
<dbReference type="PROSITE" id="PS51257">
    <property type="entry name" value="PROKAR_LIPOPROTEIN"/>
    <property type="match status" value="1"/>
</dbReference>
<accession>A0ABY9M0D7</accession>
<gene>
    <name evidence="1" type="ORF">RAS12_28280</name>
</gene>
<reference evidence="1 2" key="1">
    <citation type="submission" date="2023-08" db="EMBL/GenBank/DDBJ databases">
        <title>Achromobacter seleniivolatilans sp. nov., isolated from seleniferous soil.</title>
        <authorList>
            <person name="Zhang S."/>
            <person name="Li K."/>
            <person name="Peng J."/>
            <person name="Zhao Q."/>
            <person name="Wang H."/>
            <person name="Guo Y."/>
        </authorList>
    </citation>
    <scope>NUCLEOTIDE SEQUENCE [LARGE SCALE GENOMIC DNA]</scope>
    <source>
        <strain evidence="1 2">R39</strain>
    </source>
</reference>